<organism evidence="2 3">
    <name type="scientific">Labedella endophytica</name>
    <dbReference type="NCBI Taxonomy" id="1523160"/>
    <lineage>
        <taxon>Bacteria</taxon>
        <taxon>Bacillati</taxon>
        <taxon>Actinomycetota</taxon>
        <taxon>Actinomycetes</taxon>
        <taxon>Micrococcales</taxon>
        <taxon>Microbacteriaceae</taxon>
        <taxon>Labedella</taxon>
    </lineage>
</organism>
<sequence length="219" mass="22646">MATIAIAGGHGKIALLLSRTLSSAGHDVRGIIRNPDQRSDLAAHGALSIVLDLESTDAETLATELDGVDAVVFAAGAGPGSTSDRKLTVDRDAAVLLGRAAVAAGVRRYVLISSIGVSSPPPEGTDDVFRVYLEAKKAAEDGVKELPLDWTIIRPGELTDDEPTGTVTLTPEDTRGPISRTDVAIVIAALLERDDLAGVTFTALSGSTEVEDALDALVP</sequence>
<gene>
    <name evidence="2" type="ORF">ELQ94_11725</name>
</gene>
<name>A0A3S1CQI5_9MICO</name>
<dbReference type="Proteomes" id="UP000274909">
    <property type="component" value="Unassembled WGS sequence"/>
</dbReference>
<proteinExistence type="predicted"/>
<dbReference type="SUPFAM" id="SSF51735">
    <property type="entry name" value="NAD(P)-binding Rossmann-fold domains"/>
    <property type="match status" value="1"/>
</dbReference>
<dbReference type="OrthoDB" id="4248066at2"/>
<dbReference type="PANTHER" id="PTHR15020">
    <property type="entry name" value="FLAVIN REDUCTASE-RELATED"/>
    <property type="match status" value="1"/>
</dbReference>
<feature type="domain" description="NAD(P)-binding" evidence="1">
    <location>
        <begin position="8"/>
        <end position="193"/>
    </location>
</feature>
<dbReference type="InterPro" id="IPR016040">
    <property type="entry name" value="NAD(P)-bd_dom"/>
</dbReference>
<dbReference type="RefSeq" id="WP_127050548.1">
    <property type="nucleotide sequence ID" value="NZ_RZGZ01000003.1"/>
</dbReference>
<dbReference type="EMBL" id="RZGZ01000003">
    <property type="protein sequence ID" value="RUQ98988.1"/>
    <property type="molecule type" value="Genomic_DNA"/>
</dbReference>
<reference evidence="2 3" key="1">
    <citation type="submission" date="2018-12" db="EMBL/GenBank/DDBJ databases">
        <authorList>
            <person name="Li F."/>
        </authorList>
    </citation>
    <scope>NUCLEOTIDE SEQUENCE [LARGE SCALE GENOMIC DNA]</scope>
    <source>
        <strain evidence="2 3">EGI 6500705</strain>
    </source>
</reference>
<comment type="caution">
    <text evidence="2">The sequence shown here is derived from an EMBL/GenBank/DDBJ whole genome shotgun (WGS) entry which is preliminary data.</text>
</comment>
<dbReference type="AlphaFoldDB" id="A0A3S1CQI5"/>
<dbReference type="CDD" id="cd05243">
    <property type="entry name" value="SDR_a5"/>
    <property type="match status" value="1"/>
</dbReference>
<evidence type="ECO:0000259" key="1">
    <source>
        <dbReference type="Pfam" id="PF13460"/>
    </source>
</evidence>
<accession>A0A3S1CQI5</accession>
<evidence type="ECO:0000313" key="2">
    <source>
        <dbReference type="EMBL" id="RUQ98988.1"/>
    </source>
</evidence>
<evidence type="ECO:0000313" key="3">
    <source>
        <dbReference type="Proteomes" id="UP000274909"/>
    </source>
</evidence>
<dbReference type="PANTHER" id="PTHR15020:SF50">
    <property type="entry name" value="UPF0659 PROTEIN YMR090W"/>
    <property type="match status" value="1"/>
</dbReference>
<keyword evidence="3" id="KW-1185">Reference proteome</keyword>
<dbReference type="InterPro" id="IPR036291">
    <property type="entry name" value="NAD(P)-bd_dom_sf"/>
</dbReference>
<dbReference type="Pfam" id="PF13460">
    <property type="entry name" value="NAD_binding_10"/>
    <property type="match status" value="1"/>
</dbReference>
<dbReference type="Gene3D" id="3.40.50.720">
    <property type="entry name" value="NAD(P)-binding Rossmann-like Domain"/>
    <property type="match status" value="1"/>
</dbReference>
<protein>
    <submittedName>
        <fullName evidence="2">SDR family oxidoreductase</fullName>
    </submittedName>
</protein>